<reference evidence="2" key="2">
    <citation type="submission" date="2007-04" db="EMBL/GenBank/DDBJ databases">
        <title>Complete genome sequence of the nitrogen-fixing bacterium Azorhizobium caulinodans ORS571.</title>
        <authorList>
            <person name="Lee K.B."/>
            <person name="Backer P.D."/>
            <person name="Aono T."/>
            <person name="Liu C.T."/>
            <person name="Suzuki S."/>
            <person name="Suzuki T."/>
            <person name="Kaneko T."/>
            <person name="Yamada M."/>
            <person name="Tabata S."/>
            <person name="Kupfer D.M."/>
            <person name="Najar F.Z."/>
            <person name="Wiley G.B."/>
            <person name="Roe B."/>
            <person name="Binnewies T."/>
            <person name="Ussery D."/>
            <person name="Vereecke D."/>
            <person name="Gevers D."/>
            <person name="Holsters M."/>
            <person name="Oyaizu H."/>
        </authorList>
    </citation>
    <scope>NUCLEOTIDE SEQUENCE [LARGE SCALE GENOMIC DNA]</scope>
    <source>
        <strain evidence="2">ATCC 43989 / DSM 5975 / JCM 20966 / LMG 6465 / NBRC 14845 / NCIMB 13405 / ORS 571</strain>
    </source>
</reference>
<reference evidence="1 2" key="1">
    <citation type="journal article" date="2007" name="Appl. Environ. Microbiol.">
        <title>Rhizobial factors required for stem nodule maturation and maintenance in Sesbania rostrata-Azorhizobium caulinodans ORS571 symbiosis.</title>
        <authorList>
            <person name="Suzuki S."/>
            <person name="Aono T."/>
            <person name="Lee KB."/>
            <person name="Suzuki T."/>
            <person name="Liu CT."/>
            <person name="Miwa H."/>
            <person name="Wakao S."/>
            <person name="Iki T."/>
            <person name="Oyaizu H."/>
        </authorList>
    </citation>
    <scope>NUCLEOTIDE SEQUENCE [LARGE SCALE GENOMIC DNA]</scope>
    <source>
        <strain evidence="2">ATCC 43989 / DSM 5975 / JCM 20966 / LMG 6465 / NBRC 14845 / NCIMB 13405 / ORS 571</strain>
    </source>
</reference>
<proteinExistence type="predicted"/>
<protein>
    <submittedName>
        <fullName evidence="1">Uncharacterized protein</fullName>
    </submittedName>
</protein>
<dbReference type="KEGG" id="azc:AZC_1618"/>
<keyword evidence="2" id="KW-1185">Reference proteome</keyword>
<dbReference type="HOGENOM" id="CLU_2420669_0_0_5"/>
<dbReference type="STRING" id="438753.AZC_1618"/>
<reference evidence="1 2" key="5">
    <citation type="journal article" date="2010" name="Appl. Environ. Microbiol.">
        <title>phrR-like gene praR of Azorhizobium caulinodans ORS571 is essential for symbiosis with Sesbania rostrata and is involved in expression of reb genes.</title>
        <authorList>
            <person name="Akiba N."/>
            <person name="Aono T."/>
            <person name="Toyazaki H."/>
            <person name="Sato S."/>
            <person name="Oyaizu H."/>
        </authorList>
    </citation>
    <scope>NUCLEOTIDE SEQUENCE [LARGE SCALE GENOMIC DNA]</scope>
    <source>
        <strain evidence="2">ATCC 43989 / DSM 5975 / JCM 20966 / LMG 6465 / NBRC 14845 / NCIMB 13405 / ORS 571</strain>
    </source>
</reference>
<evidence type="ECO:0000313" key="1">
    <source>
        <dbReference type="EMBL" id="BAF87616.1"/>
    </source>
</evidence>
<organism evidence="1 2">
    <name type="scientific">Azorhizobium caulinodans (strain ATCC 43989 / DSM 5975 / JCM 20966 / LMG 6465 / NBRC 14845 / NCIMB 13405 / ORS 571)</name>
    <dbReference type="NCBI Taxonomy" id="438753"/>
    <lineage>
        <taxon>Bacteria</taxon>
        <taxon>Pseudomonadati</taxon>
        <taxon>Pseudomonadota</taxon>
        <taxon>Alphaproteobacteria</taxon>
        <taxon>Hyphomicrobiales</taxon>
        <taxon>Xanthobacteraceae</taxon>
        <taxon>Azorhizobium</taxon>
    </lineage>
</organism>
<name>A8HYI1_AZOC5</name>
<sequence length="91" mass="10001">MAYSCVEPAMIYDSREARARALIERARAEGNAEPIYDLAITLARELDQWDEHLERFVARHVGTPAPTAAVAAPSADIASVPSQLPLPRYPL</sequence>
<dbReference type="EMBL" id="AP009384">
    <property type="protein sequence ID" value="BAF87616.1"/>
    <property type="molecule type" value="Genomic_DNA"/>
</dbReference>
<dbReference type="AlphaFoldDB" id="A8HYI1"/>
<accession>A8HYI1</accession>
<reference evidence="1 2" key="4">
    <citation type="journal article" date="2009" name="Appl. Environ. Microbiol.">
        <title>Comparative genome-wide transcriptional profiling of Azorhizobium caulinodans ORS571 grown under free-living and symbiotic conditions.</title>
        <authorList>
            <person name="Tsukada S."/>
            <person name="Aono T."/>
            <person name="Akiba N."/>
            <person name="Lee KB."/>
            <person name="Liu CT."/>
            <person name="Toyazaki H."/>
            <person name="Oyaizu H."/>
        </authorList>
    </citation>
    <scope>NUCLEOTIDE SEQUENCE [LARGE SCALE GENOMIC DNA]</scope>
    <source>
        <strain evidence="2">ATCC 43989 / DSM 5975 / JCM 20966 / LMG 6465 / NBRC 14845 / NCIMB 13405 / ORS 571</strain>
    </source>
</reference>
<reference evidence="1 2" key="3">
    <citation type="journal article" date="2008" name="BMC Genomics">
        <title>The genome of the versatile nitrogen fixer Azorhizobium caulinodans ORS571.</title>
        <authorList>
            <person name="Lee KB."/>
            <person name="Backer P.D."/>
            <person name="Aono T."/>
            <person name="Liu CT."/>
            <person name="Suzuki S."/>
            <person name="Suzuki T."/>
            <person name="Kaneko T."/>
            <person name="Yamada M."/>
            <person name="Tabata S."/>
            <person name="Kupfer D.M."/>
            <person name="Najar F.Z."/>
            <person name="Wiley G.B."/>
            <person name="Roe B."/>
            <person name="Binnewies T.T."/>
            <person name="Ussery D.W."/>
            <person name="D'Haeze W."/>
            <person name="Herder J.D."/>
            <person name="Gevers D."/>
            <person name="Vereecke D."/>
            <person name="Holsters M."/>
            <person name="Oyaizu H."/>
        </authorList>
    </citation>
    <scope>NUCLEOTIDE SEQUENCE [LARGE SCALE GENOMIC DNA]</scope>
    <source>
        <strain evidence="2">ATCC 43989 / DSM 5975 / JCM 20966 / LMG 6465 / NBRC 14845 / NCIMB 13405 / ORS 571</strain>
    </source>
</reference>
<gene>
    <name evidence="1" type="ordered locus">AZC_1618</name>
</gene>
<reference evidence="1 2" key="6">
    <citation type="journal article" date="2011" name="Appl. Environ. Microbiol.">
        <title>Involvement of the azorhizobial chromosome partition gene (parA) in the onset of bacteroid differentiation during Sesbania rostrata stem nodule development.</title>
        <authorList>
            <person name="Liu CT."/>
            <person name="Lee KB."/>
            <person name="Wang YS."/>
            <person name="Peng MH."/>
            <person name="Lee KT."/>
            <person name="Suzuki S."/>
            <person name="Suzuki T."/>
            <person name="Oyaizu H."/>
        </authorList>
    </citation>
    <scope>NUCLEOTIDE SEQUENCE [LARGE SCALE GENOMIC DNA]</scope>
    <source>
        <strain evidence="2">ATCC 43989 / DSM 5975 / JCM 20966 / LMG 6465 / NBRC 14845 / NCIMB 13405 / ORS 571</strain>
    </source>
</reference>
<evidence type="ECO:0000313" key="2">
    <source>
        <dbReference type="Proteomes" id="UP000000270"/>
    </source>
</evidence>
<dbReference type="Proteomes" id="UP000000270">
    <property type="component" value="Chromosome"/>
</dbReference>